<sequence>MVLHLQSSSLFRRRFQRHVPNTTPSTVSARVAKRQSAMSARRALTFDDLTPNEYPPRQDAQSRNSNQRPIPSTQLVFSSRIREKFYLPKSRPKQQTIVAPTARNMPMSIPVQPVFTTVQNAQVREAQETRTAPQIRWPSARPCQSLSWPEQPVARYKQRSIPLEVVKSKAGLSPTGVDLSPRRVNRNDTYGRMLLSPIGVTLTRGKWHSLSLDIGFMPCYDQTDVPIMACVSSIMGLVRLKGIYVHQSIHRCDGNIIRIHITNQSSFEEIVVHPGQAIGQIFFVSSADIGLDSRIQEPMIVACDTALTKHSSRSVRVEPLNKEGAICHDDEIPIVYPFSNVPIVVAPMERFVGRYSIPILIHFNMNSPDDVNDTMVLKRGSLVACVRYTRLANVKYL</sequence>
<evidence type="ECO:0000313" key="2">
    <source>
        <dbReference type="EMBL" id="EEN47197.1"/>
    </source>
</evidence>
<dbReference type="AlphaFoldDB" id="C3ZJR2"/>
<name>C3ZJR2_BRAFL</name>
<dbReference type="InParanoid" id="C3ZJR2"/>
<proteinExistence type="predicted"/>
<dbReference type="EMBL" id="GG666633">
    <property type="protein sequence ID" value="EEN47197.1"/>
    <property type="molecule type" value="Genomic_DNA"/>
</dbReference>
<organism>
    <name type="scientific">Branchiostoma floridae</name>
    <name type="common">Florida lancelet</name>
    <name type="synonym">Amphioxus</name>
    <dbReference type="NCBI Taxonomy" id="7739"/>
    <lineage>
        <taxon>Eukaryota</taxon>
        <taxon>Metazoa</taxon>
        <taxon>Chordata</taxon>
        <taxon>Cephalochordata</taxon>
        <taxon>Leptocardii</taxon>
        <taxon>Amphioxiformes</taxon>
        <taxon>Branchiostomatidae</taxon>
        <taxon>Branchiostoma</taxon>
    </lineage>
</organism>
<feature type="region of interest" description="Disordered" evidence="1">
    <location>
        <begin position="19"/>
        <end position="73"/>
    </location>
</feature>
<evidence type="ECO:0000256" key="1">
    <source>
        <dbReference type="SAM" id="MobiDB-lite"/>
    </source>
</evidence>
<feature type="compositionally biased region" description="Polar residues" evidence="1">
    <location>
        <begin position="19"/>
        <end position="28"/>
    </location>
</feature>
<feature type="compositionally biased region" description="Polar residues" evidence="1">
    <location>
        <begin position="59"/>
        <end position="73"/>
    </location>
</feature>
<reference evidence="2" key="1">
    <citation type="journal article" date="2008" name="Nature">
        <title>The amphioxus genome and the evolution of the chordate karyotype.</title>
        <authorList>
            <consortium name="US DOE Joint Genome Institute (JGI-PGF)"/>
            <person name="Putnam N.H."/>
            <person name="Butts T."/>
            <person name="Ferrier D.E.K."/>
            <person name="Furlong R.F."/>
            <person name="Hellsten U."/>
            <person name="Kawashima T."/>
            <person name="Robinson-Rechavi M."/>
            <person name="Shoguchi E."/>
            <person name="Terry A."/>
            <person name="Yu J.-K."/>
            <person name="Benito-Gutierrez E.L."/>
            <person name="Dubchak I."/>
            <person name="Garcia-Fernandez J."/>
            <person name="Gibson-Brown J.J."/>
            <person name="Grigoriev I.V."/>
            <person name="Horton A.C."/>
            <person name="de Jong P.J."/>
            <person name="Jurka J."/>
            <person name="Kapitonov V.V."/>
            <person name="Kohara Y."/>
            <person name="Kuroki Y."/>
            <person name="Lindquist E."/>
            <person name="Lucas S."/>
            <person name="Osoegawa K."/>
            <person name="Pennacchio L.A."/>
            <person name="Salamov A.A."/>
            <person name="Satou Y."/>
            <person name="Sauka-Spengler T."/>
            <person name="Schmutz J."/>
            <person name="Shin-I T."/>
            <person name="Toyoda A."/>
            <person name="Bronner-Fraser M."/>
            <person name="Fujiyama A."/>
            <person name="Holland L.Z."/>
            <person name="Holland P.W.H."/>
            <person name="Satoh N."/>
            <person name="Rokhsar D.S."/>
        </authorList>
    </citation>
    <scope>NUCLEOTIDE SEQUENCE [LARGE SCALE GENOMIC DNA]</scope>
    <source>
        <strain evidence="2">S238N-H82</strain>
        <tissue evidence="2">Testes</tissue>
    </source>
</reference>
<gene>
    <name evidence="2" type="ORF">BRAFLDRAFT_105388</name>
</gene>
<accession>C3ZJR2</accession>
<protein>
    <submittedName>
        <fullName evidence="2">Uncharacterized protein</fullName>
    </submittedName>
</protein>